<keyword evidence="5" id="KW-0862">Zinc</keyword>
<dbReference type="PANTHER" id="PTHR24404">
    <property type="entry name" value="ZINC FINGER PROTEIN"/>
    <property type="match status" value="1"/>
</dbReference>
<keyword evidence="6" id="KW-0238">DNA-binding</keyword>
<feature type="compositionally biased region" description="Polar residues" evidence="12">
    <location>
        <begin position="172"/>
        <end position="186"/>
    </location>
</feature>
<evidence type="ECO:0000256" key="2">
    <source>
        <dbReference type="ARBA" id="ARBA00022723"/>
    </source>
</evidence>
<dbReference type="SUPFAM" id="SSF57667">
    <property type="entry name" value="beta-beta-alpha zinc fingers"/>
    <property type="match status" value="2"/>
</dbReference>
<evidence type="ECO:0000256" key="6">
    <source>
        <dbReference type="ARBA" id="ARBA00023125"/>
    </source>
</evidence>
<dbReference type="Gene3D" id="3.30.160.60">
    <property type="entry name" value="Classic Zinc Finger"/>
    <property type="match status" value="3"/>
</dbReference>
<feature type="domain" description="C2H2-type" evidence="13">
    <location>
        <begin position="5"/>
        <end position="32"/>
    </location>
</feature>
<dbReference type="PROSITE" id="PS50157">
    <property type="entry name" value="ZINC_FINGER_C2H2_2"/>
    <property type="match status" value="3"/>
</dbReference>
<feature type="compositionally biased region" description="Low complexity" evidence="12">
    <location>
        <begin position="202"/>
        <end position="214"/>
    </location>
</feature>
<dbReference type="InterPro" id="IPR050589">
    <property type="entry name" value="Ikaros_C2H2-ZF"/>
</dbReference>
<dbReference type="GO" id="GO:0006357">
    <property type="term" value="P:regulation of transcription by RNA polymerase II"/>
    <property type="evidence" value="ECO:0007669"/>
    <property type="project" value="TreeGrafter"/>
</dbReference>
<dbReference type="OMA" id="TSHHENC"/>
<dbReference type="GO" id="GO:0003700">
    <property type="term" value="F:DNA-binding transcription factor activity"/>
    <property type="evidence" value="ECO:0007669"/>
    <property type="project" value="TreeGrafter"/>
</dbReference>
<dbReference type="HOGENOM" id="CLU_734778_0_0_1"/>
<evidence type="ECO:0000259" key="13">
    <source>
        <dbReference type="PROSITE" id="PS50157"/>
    </source>
</evidence>
<dbReference type="GeneTree" id="ENSGT00940000155035"/>
<accession>S4RIL0</accession>
<feature type="domain" description="C2H2-type" evidence="13">
    <location>
        <begin position="269"/>
        <end position="296"/>
    </location>
</feature>
<dbReference type="SMART" id="SM00355">
    <property type="entry name" value="ZnF_C2H2"/>
    <property type="match status" value="4"/>
</dbReference>
<dbReference type="GO" id="GO:0008270">
    <property type="term" value="F:zinc ion binding"/>
    <property type="evidence" value="ECO:0007669"/>
    <property type="project" value="UniProtKB-KW"/>
</dbReference>
<evidence type="ECO:0000256" key="9">
    <source>
        <dbReference type="ARBA" id="ARBA00040442"/>
    </source>
</evidence>
<proteinExistence type="inferred from homology"/>
<reference evidence="14" key="2">
    <citation type="submission" date="2025-09" db="UniProtKB">
        <authorList>
            <consortium name="Ensembl"/>
        </authorList>
    </citation>
    <scope>IDENTIFICATION</scope>
</reference>
<dbReference type="InterPro" id="IPR036236">
    <property type="entry name" value="Znf_C2H2_sf"/>
</dbReference>
<evidence type="ECO:0000256" key="3">
    <source>
        <dbReference type="ARBA" id="ARBA00022737"/>
    </source>
</evidence>
<protein>
    <recommendedName>
        <fullName evidence="9">Zinc finger protein Pegasus</fullName>
    </recommendedName>
    <alternativeName>
        <fullName evidence="10">Ikaros family zinc finger protein 5</fullName>
    </alternativeName>
</protein>
<evidence type="ECO:0000256" key="7">
    <source>
        <dbReference type="ARBA" id="ARBA00023242"/>
    </source>
</evidence>
<keyword evidence="3" id="KW-0677">Repeat</keyword>
<dbReference type="Ensembl" id="ENSPMAT00000005061.1">
    <property type="protein sequence ID" value="ENSPMAP00000005042.1"/>
    <property type="gene ID" value="ENSPMAG00000004600.1"/>
</dbReference>
<evidence type="ECO:0000256" key="4">
    <source>
        <dbReference type="ARBA" id="ARBA00022771"/>
    </source>
</evidence>
<sequence length="322" mass="35574">GEKPFRCHLCPFASAYVRHLEAHTHSHTGEKPYKCNLCSFRCGDRSNLSHHRRRRHEASGYGGAAAAAAHLLEGRPLGQPSMSVEHISGLGLEVDCGSRAVRIEECSQKVICWKTGRIIDEVGYEKDYGIINSDTEEHIQGYSTDDLASRKKDKQTQRNSHNLEALSKSPVIASTYSLTQHSPNQSRPEKQPQHQTHRQPRCHSQSCSPHTSSSYAGNTPRSRSSSSSSSSSSGAVILPVPHVSRALLTNSHSSLGFPGPGTVAPVDGHTCPHCGIWFPDNVLFTIHMGCHGHDNPFWCNLCGRRCHDRYDFNCHFALGQHR</sequence>
<feature type="region of interest" description="Disordered" evidence="12">
    <location>
        <begin position="142"/>
        <end position="235"/>
    </location>
</feature>
<comment type="subcellular location">
    <subcellularLocation>
        <location evidence="1">Nucleus</location>
    </subcellularLocation>
</comment>
<evidence type="ECO:0000256" key="11">
    <source>
        <dbReference type="PROSITE-ProRule" id="PRU00042"/>
    </source>
</evidence>
<organism evidence="14">
    <name type="scientific">Petromyzon marinus</name>
    <name type="common">Sea lamprey</name>
    <dbReference type="NCBI Taxonomy" id="7757"/>
    <lineage>
        <taxon>Eukaryota</taxon>
        <taxon>Metazoa</taxon>
        <taxon>Chordata</taxon>
        <taxon>Craniata</taxon>
        <taxon>Vertebrata</taxon>
        <taxon>Cyclostomata</taxon>
        <taxon>Hyperoartia</taxon>
        <taxon>Petromyzontiformes</taxon>
        <taxon>Petromyzontidae</taxon>
        <taxon>Petromyzon</taxon>
    </lineage>
</organism>
<evidence type="ECO:0000256" key="10">
    <source>
        <dbReference type="ARBA" id="ARBA00043251"/>
    </source>
</evidence>
<dbReference type="GO" id="GO:0005634">
    <property type="term" value="C:nucleus"/>
    <property type="evidence" value="ECO:0007669"/>
    <property type="project" value="UniProtKB-SubCell"/>
</dbReference>
<dbReference type="AlphaFoldDB" id="S4RIL0"/>
<dbReference type="PANTHER" id="PTHR24404:SF55">
    <property type="entry name" value="ZINC FINGER PROTEIN PEGASUS"/>
    <property type="match status" value="1"/>
</dbReference>
<dbReference type="STRING" id="7757.ENSPMAP00000005042"/>
<evidence type="ECO:0000256" key="8">
    <source>
        <dbReference type="ARBA" id="ARBA00038390"/>
    </source>
</evidence>
<keyword evidence="2" id="KW-0479">Metal-binding</keyword>
<evidence type="ECO:0000313" key="14">
    <source>
        <dbReference type="Ensembl" id="ENSPMAP00000005042.1"/>
    </source>
</evidence>
<evidence type="ECO:0000256" key="12">
    <source>
        <dbReference type="SAM" id="MobiDB-lite"/>
    </source>
</evidence>
<dbReference type="InterPro" id="IPR013087">
    <property type="entry name" value="Znf_C2H2_type"/>
</dbReference>
<keyword evidence="7" id="KW-0539">Nucleus</keyword>
<name>S4RIL0_PETMA</name>
<feature type="compositionally biased region" description="Basic and acidic residues" evidence="12">
    <location>
        <begin position="147"/>
        <end position="156"/>
    </location>
</feature>
<reference evidence="14" key="1">
    <citation type="submission" date="2025-08" db="UniProtKB">
        <authorList>
            <consortium name="Ensembl"/>
        </authorList>
    </citation>
    <scope>IDENTIFICATION</scope>
</reference>
<keyword evidence="4 11" id="KW-0863">Zinc-finger</keyword>
<evidence type="ECO:0000256" key="1">
    <source>
        <dbReference type="ARBA" id="ARBA00004123"/>
    </source>
</evidence>
<dbReference type="PROSITE" id="PS00028">
    <property type="entry name" value="ZINC_FINGER_C2H2_1"/>
    <property type="match status" value="3"/>
</dbReference>
<dbReference type="FunFam" id="3.30.160.60:FF:000924">
    <property type="entry name" value="IKAROS family zinc finger 5"/>
    <property type="match status" value="1"/>
</dbReference>
<evidence type="ECO:0000256" key="5">
    <source>
        <dbReference type="ARBA" id="ARBA00022833"/>
    </source>
</evidence>
<dbReference type="GO" id="GO:0000978">
    <property type="term" value="F:RNA polymerase II cis-regulatory region sequence-specific DNA binding"/>
    <property type="evidence" value="ECO:0007669"/>
    <property type="project" value="TreeGrafter"/>
</dbReference>
<feature type="domain" description="C2H2-type" evidence="13">
    <location>
        <begin position="33"/>
        <end position="56"/>
    </location>
</feature>
<comment type="similarity">
    <text evidence="8">Belongs to the Ikaros C2H2-type zinc-finger protein family.</text>
</comment>
<feature type="compositionally biased region" description="Low complexity" evidence="12">
    <location>
        <begin position="221"/>
        <end position="233"/>
    </location>
</feature>